<evidence type="ECO:0000313" key="1">
    <source>
        <dbReference type="EMBL" id="KAF2676407.1"/>
    </source>
</evidence>
<proteinExistence type="predicted"/>
<dbReference type="OrthoDB" id="5149635at2759"/>
<dbReference type="Proteomes" id="UP000799291">
    <property type="component" value="Unassembled WGS sequence"/>
</dbReference>
<name>A0A6G1IDU5_9PLEO</name>
<protein>
    <submittedName>
        <fullName evidence="1">Uncharacterized protein</fullName>
    </submittedName>
</protein>
<keyword evidence="2" id="KW-1185">Reference proteome</keyword>
<accession>A0A6G1IDU5</accession>
<dbReference type="EMBL" id="MU005635">
    <property type="protein sequence ID" value="KAF2676407.1"/>
    <property type="molecule type" value="Genomic_DNA"/>
</dbReference>
<reference evidence="1" key="1">
    <citation type="journal article" date="2020" name="Stud. Mycol.">
        <title>101 Dothideomycetes genomes: a test case for predicting lifestyles and emergence of pathogens.</title>
        <authorList>
            <person name="Haridas S."/>
            <person name="Albert R."/>
            <person name="Binder M."/>
            <person name="Bloem J."/>
            <person name="Labutti K."/>
            <person name="Salamov A."/>
            <person name="Andreopoulos B."/>
            <person name="Baker S."/>
            <person name="Barry K."/>
            <person name="Bills G."/>
            <person name="Bluhm B."/>
            <person name="Cannon C."/>
            <person name="Castanera R."/>
            <person name="Culley D."/>
            <person name="Daum C."/>
            <person name="Ezra D."/>
            <person name="Gonzalez J."/>
            <person name="Henrissat B."/>
            <person name="Kuo A."/>
            <person name="Liang C."/>
            <person name="Lipzen A."/>
            <person name="Lutzoni F."/>
            <person name="Magnuson J."/>
            <person name="Mondo S."/>
            <person name="Nolan M."/>
            <person name="Ohm R."/>
            <person name="Pangilinan J."/>
            <person name="Park H.-J."/>
            <person name="Ramirez L."/>
            <person name="Alfaro M."/>
            <person name="Sun H."/>
            <person name="Tritt A."/>
            <person name="Yoshinaga Y."/>
            <person name="Zwiers L.-H."/>
            <person name="Turgeon B."/>
            <person name="Goodwin S."/>
            <person name="Spatafora J."/>
            <person name="Crous P."/>
            <person name="Grigoriev I."/>
        </authorList>
    </citation>
    <scope>NUCLEOTIDE SEQUENCE</scope>
    <source>
        <strain evidence="1">CBS 122367</strain>
    </source>
</reference>
<sequence length="310" mass="34986">MCDTTFTFGQRGNHFFQSPSRRDYTRLPKKLAALLTSVQLQKVHHVSLGFGDSFMLTWRDKEGYDHIEFHALPIELTNFLYAKSPTGHLLRSISKVRVTLGPYNHSFFATDGSACLWMNLPPLLLSALQTRIKNGNWTDRPRLVSLGSDQNFLLITEGNAAVWELPQYATLSQMLEYSRSQDSGIEEVYNVTLHPHRYQCFVAQARNGTLLYGNLPPHEVPAIQALQPVILQDTRAAEKSGKERERERRLIVERRPSLRHQGSLKTDWGEGDTRQEIRARKQANGLRLSLSLSVSAKGIAGGFGLGRMLG</sequence>
<dbReference type="AlphaFoldDB" id="A0A6G1IDU5"/>
<organism evidence="1 2">
    <name type="scientific">Lentithecium fluviatile CBS 122367</name>
    <dbReference type="NCBI Taxonomy" id="1168545"/>
    <lineage>
        <taxon>Eukaryota</taxon>
        <taxon>Fungi</taxon>
        <taxon>Dikarya</taxon>
        <taxon>Ascomycota</taxon>
        <taxon>Pezizomycotina</taxon>
        <taxon>Dothideomycetes</taxon>
        <taxon>Pleosporomycetidae</taxon>
        <taxon>Pleosporales</taxon>
        <taxon>Massarineae</taxon>
        <taxon>Lentitheciaceae</taxon>
        <taxon>Lentithecium</taxon>
    </lineage>
</organism>
<gene>
    <name evidence="1" type="ORF">K458DRAFT_322106</name>
</gene>
<evidence type="ECO:0000313" key="2">
    <source>
        <dbReference type="Proteomes" id="UP000799291"/>
    </source>
</evidence>